<sequence length="186" mass="20289">GISSLCFKIPFCIKSGISTASQGPSPKAMACAMPNFGTFLAHRGLKWSVKHIFPPLYIFAVFPSKEGRASSGAVVGYVTGISNSTSNSYLRSSWMYQHFPNHLVPSLLDSSRNQSLSFSLLFCTYFMRAWYSSFSLVGHKSLSLGPAFVFSRGILLRVFLVASSTMASEPTKLPALTAHNIPYGEL</sequence>
<dbReference type="AlphaFoldDB" id="A0A1D2AJD9"/>
<reference evidence="1" key="1">
    <citation type="submission" date="2016-07" db="EMBL/GenBank/DDBJ databases">
        <title>Salivary Glands transcriptome analysis on engorged females of Ornithodoros brasiliensis (Acari:Argasidae).</title>
        <authorList>
            <person name="Simons S.M."/>
            <person name="Carvalho E."/>
            <person name="Junqueira-de-Azevedo I."/>
            <person name="Ho P.L."/>
            <person name="Giovanni D."/>
            <person name="Mendonca R."/>
            <person name="Onofrio V."/>
            <person name="Landulfo G."/>
            <person name="Ramirez D."/>
            <person name="Barros-Battesti D."/>
        </authorList>
    </citation>
    <scope>NUCLEOTIDE SEQUENCE</scope>
    <source>
        <strain evidence="1">Female</strain>
        <tissue evidence="1">Salivary gland</tissue>
    </source>
</reference>
<evidence type="ECO:0000313" key="1">
    <source>
        <dbReference type="EMBL" id="JAT79268.1"/>
    </source>
</evidence>
<accession>A0A1D2AJD9</accession>
<proteinExistence type="predicted"/>
<protein>
    <submittedName>
        <fullName evidence="1">Ufm1 conjugating enzyme 1</fullName>
    </submittedName>
</protein>
<dbReference type="EMBL" id="GETE01000076">
    <property type="protein sequence ID" value="JAT79268.1"/>
    <property type="molecule type" value="Transcribed_RNA"/>
</dbReference>
<feature type="non-terminal residue" evidence="1">
    <location>
        <position position="186"/>
    </location>
</feature>
<feature type="non-terminal residue" evidence="1">
    <location>
        <position position="1"/>
    </location>
</feature>
<organism evidence="1">
    <name type="scientific">Ornithodoros brasiliensis</name>
    <name type="common">Mouro tick</name>
    <dbReference type="NCBI Taxonomy" id="888526"/>
    <lineage>
        <taxon>Eukaryota</taxon>
        <taxon>Metazoa</taxon>
        <taxon>Ecdysozoa</taxon>
        <taxon>Arthropoda</taxon>
        <taxon>Chelicerata</taxon>
        <taxon>Arachnida</taxon>
        <taxon>Acari</taxon>
        <taxon>Parasitiformes</taxon>
        <taxon>Ixodida</taxon>
        <taxon>Ixodoidea</taxon>
        <taxon>Argasidae</taxon>
        <taxon>Ornithodorinae</taxon>
        <taxon>Ornithodoros</taxon>
    </lineage>
</organism>
<name>A0A1D2AJD9_ORNBR</name>